<feature type="transmembrane region" description="Helical" evidence="2">
    <location>
        <begin position="52"/>
        <end position="73"/>
    </location>
</feature>
<keyword evidence="5" id="KW-1185">Reference proteome</keyword>
<dbReference type="Gene3D" id="2.40.420.20">
    <property type="match status" value="1"/>
</dbReference>
<dbReference type="InterPro" id="IPR036365">
    <property type="entry name" value="PGBD-like_sf"/>
</dbReference>
<reference evidence="4" key="2">
    <citation type="submission" date="2020-09" db="EMBL/GenBank/DDBJ databases">
        <authorList>
            <person name="Sun Q."/>
            <person name="Ohkuma M."/>
        </authorList>
    </citation>
    <scope>NUCLEOTIDE SEQUENCE</scope>
    <source>
        <strain evidence="4">JCM 13064</strain>
    </source>
</reference>
<dbReference type="InterPro" id="IPR036366">
    <property type="entry name" value="PGBDSf"/>
</dbReference>
<evidence type="ECO:0000256" key="1">
    <source>
        <dbReference type="SAM" id="MobiDB-lite"/>
    </source>
</evidence>
<feature type="region of interest" description="Disordered" evidence="1">
    <location>
        <begin position="1"/>
        <end position="48"/>
    </location>
</feature>
<dbReference type="AlphaFoldDB" id="A0A917R7M1"/>
<name>A0A917R7M1_9ACTN</name>
<evidence type="ECO:0000313" key="5">
    <source>
        <dbReference type="Proteomes" id="UP000645217"/>
    </source>
</evidence>
<gene>
    <name evidence="4" type="ORF">GCM10007964_40970</name>
</gene>
<organism evidence="4 5">
    <name type="scientific">Sphaerisporangium melleum</name>
    <dbReference type="NCBI Taxonomy" id="321316"/>
    <lineage>
        <taxon>Bacteria</taxon>
        <taxon>Bacillati</taxon>
        <taxon>Actinomycetota</taxon>
        <taxon>Actinomycetes</taxon>
        <taxon>Streptosporangiales</taxon>
        <taxon>Streptosporangiaceae</taxon>
        <taxon>Sphaerisporangium</taxon>
    </lineage>
</organism>
<sequence>MTTDRRDGIGGAPDARAATTEGGHTTTDGRDVTTDGRDGIGGSGRRRRTRRIVAGGTVLAVVLGGAVAAGYAVTATPEENVATATVPTATGTVARGRVAQSIRLAGAYGFDGSYSIVHQGAPGILTAAARPAARVGRGGVLFRVDGRAVRLLYGTIPAYRDLRLGMTDGRDVRQLERNLVALGMDPGRLMTVDDHFTAATAAAVRRLQKAWGVPASGRTGQLPLGSVVFLPGRIRVSAAQVSTGAGVRPGGPVLSATSTRRVVTADLPADRQNAVAKGDRVTVTLPGAVPARGKVLRVGRVATAPKRNEGPSGPATVELVMTVRVPRGAPELDKAPVQVMVATAVRQNVLTVPVAALLARPGGGYQVRLASGAYVQVKPGLFDETTGRVEVTGGVRDGDRVEVPES</sequence>
<reference evidence="4" key="1">
    <citation type="journal article" date="2014" name="Int. J. Syst. Evol. Microbiol.">
        <title>Complete genome sequence of Corynebacterium casei LMG S-19264T (=DSM 44701T), isolated from a smear-ripened cheese.</title>
        <authorList>
            <consortium name="US DOE Joint Genome Institute (JGI-PGF)"/>
            <person name="Walter F."/>
            <person name="Albersmeier A."/>
            <person name="Kalinowski J."/>
            <person name="Ruckert C."/>
        </authorList>
    </citation>
    <scope>NUCLEOTIDE SEQUENCE</scope>
    <source>
        <strain evidence="4">JCM 13064</strain>
    </source>
</reference>
<accession>A0A917R7M1</accession>
<dbReference type="Pfam" id="PF01471">
    <property type="entry name" value="PG_binding_1"/>
    <property type="match status" value="1"/>
</dbReference>
<keyword evidence="2" id="KW-1133">Transmembrane helix</keyword>
<evidence type="ECO:0000259" key="3">
    <source>
        <dbReference type="Pfam" id="PF01471"/>
    </source>
</evidence>
<keyword evidence="2" id="KW-0812">Transmembrane</keyword>
<dbReference type="Proteomes" id="UP000645217">
    <property type="component" value="Unassembled WGS sequence"/>
</dbReference>
<dbReference type="SUPFAM" id="SSF47090">
    <property type="entry name" value="PGBD-like"/>
    <property type="match status" value="1"/>
</dbReference>
<evidence type="ECO:0000256" key="2">
    <source>
        <dbReference type="SAM" id="Phobius"/>
    </source>
</evidence>
<dbReference type="InterPro" id="IPR002477">
    <property type="entry name" value="Peptidoglycan-bd-like"/>
</dbReference>
<feature type="compositionally biased region" description="Basic and acidic residues" evidence="1">
    <location>
        <begin position="27"/>
        <end position="38"/>
    </location>
</feature>
<dbReference type="Gene3D" id="1.10.101.10">
    <property type="entry name" value="PGBD-like superfamily/PGBD"/>
    <property type="match status" value="1"/>
</dbReference>
<evidence type="ECO:0000313" key="4">
    <source>
        <dbReference type="EMBL" id="GGK94363.1"/>
    </source>
</evidence>
<dbReference type="EMBL" id="BMNT01000022">
    <property type="protein sequence ID" value="GGK94363.1"/>
    <property type="molecule type" value="Genomic_DNA"/>
</dbReference>
<feature type="domain" description="Peptidoglycan binding-like" evidence="3">
    <location>
        <begin position="169"/>
        <end position="220"/>
    </location>
</feature>
<proteinExistence type="predicted"/>
<protein>
    <submittedName>
        <fullName evidence="4">Peptidoglycan-binding protein</fullName>
    </submittedName>
</protein>
<comment type="caution">
    <text evidence="4">The sequence shown here is derived from an EMBL/GenBank/DDBJ whole genome shotgun (WGS) entry which is preliminary data.</text>
</comment>
<keyword evidence="2" id="KW-0472">Membrane</keyword>